<comment type="caution">
    <text evidence="4">The sequence shown here is derived from an EMBL/GenBank/DDBJ whole genome shotgun (WGS) entry which is preliminary data.</text>
</comment>
<organism evidence="4 5">
    <name type="scientific">Vitis vinifera</name>
    <name type="common">Grape</name>
    <dbReference type="NCBI Taxonomy" id="29760"/>
    <lineage>
        <taxon>Eukaryota</taxon>
        <taxon>Viridiplantae</taxon>
        <taxon>Streptophyta</taxon>
        <taxon>Embryophyta</taxon>
        <taxon>Tracheophyta</taxon>
        <taxon>Spermatophyta</taxon>
        <taxon>Magnoliopsida</taxon>
        <taxon>eudicotyledons</taxon>
        <taxon>Gunneridae</taxon>
        <taxon>Pentapetalae</taxon>
        <taxon>rosids</taxon>
        <taxon>Vitales</taxon>
        <taxon>Vitaceae</taxon>
        <taxon>Viteae</taxon>
        <taxon>Vitis</taxon>
    </lineage>
</organism>
<name>A0A438GMW5_VITVI</name>
<reference evidence="4 5" key="1">
    <citation type="journal article" date="2018" name="PLoS Genet.">
        <title>Population sequencing reveals clonal diversity and ancestral inbreeding in the grapevine cultivar Chardonnay.</title>
        <authorList>
            <person name="Roach M.J."/>
            <person name="Johnson D.L."/>
            <person name="Bohlmann J."/>
            <person name="van Vuuren H.J."/>
            <person name="Jones S.J."/>
            <person name="Pretorius I.S."/>
            <person name="Schmidt S.A."/>
            <person name="Borneman A.R."/>
        </authorList>
    </citation>
    <scope>NUCLEOTIDE SEQUENCE [LARGE SCALE GENOMIC DNA]</scope>
    <source>
        <strain evidence="5">cv. Chardonnay</strain>
        <tissue evidence="4">Leaf</tissue>
    </source>
</reference>
<feature type="compositionally biased region" description="Basic and acidic residues" evidence="2">
    <location>
        <begin position="425"/>
        <end position="438"/>
    </location>
</feature>
<dbReference type="Proteomes" id="UP000288805">
    <property type="component" value="Unassembled WGS sequence"/>
</dbReference>
<sequence>MRNQMHPPRMSAPSCIVPPTEQLVIRPYIVPLLPTFHGMESENPYAHIKEFEDVCNTFQEGGASIDMMRLKLFPFTLKDKAKIWLNSLRPRSIRTWTDLQAEFLKKFFPTHRTNGLKRQISNFLAKENEKFYECWERYMEAINACPHHGFDTWLLVSYFYDGMSSSMKQLLETMCGGDFMSKNPEEAMDLLSYVEEVSRGWDEPNKGEVGKMKSQSSVFNAKIGMYTLNEDDDMKAKFAAMTRRLEELELKKMHEVQAVTETPVQGQSCPICQSYEHLVEECPTMPVVKEMFGDQANVIGQFRPNNNAPYVNTYNSSWMNHPNFSWKARAPQYQQPAQPSQQSSSLEQAIVNLSKVVEDFIGDQKAIKAQLSQRIDSVERRMDGMQNDLSQKIDNLQYSISRLTNLNAVQEKGRFPSQPHQNPKGIHEVETHEGESSQVKDVKALITLRSGKKVEPPTPKPYVEEKKDEETKKGEEMKGKKKDVSENSKGEEDHGSTMNANPEKELIKEEMLKKPISPPFPQALHGKKGIRNASEILEVLRQVKVNIPLLDMIKQVPTYAKFLKNLCIIKRGLNVNKKVMDFLWWNGICPLKLPLMDFLFKVTKISHNQVMRAEVISLRNPK</sequence>
<gene>
    <name evidence="4" type="ORF">CK203_060016</name>
</gene>
<feature type="domain" description="Retrotransposon gag" evidence="3">
    <location>
        <begin position="71"/>
        <end position="164"/>
    </location>
</feature>
<dbReference type="InterPro" id="IPR005162">
    <property type="entry name" value="Retrotrans_gag_dom"/>
</dbReference>
<dbReference type="PANTHER" id="PTHR33223">
    <property type="entry name" value="CCHC-TYPE DOMAIN-CONTAINING PROTEIN"/>
    <property type="match status" value="1"/>
</dbReference>
<protein>
    <recommendedName>
        <fullName evidence="3">Retrotransposon gag domain-containing protein</fullName>
    </recommendedName>
</protein>
<proteinExistence type="predicted"/>
<evidence type="ECO:0000313" key="5">
    <source>
        <dbReference type="Proteomes" id="UP000288805"/>
    </source>
</evidence>
<accession>A0A438GMW5</accession>
<evidence type="ECO:0000259" key="3">
    <source>
        <dbReference type="Pfam" id="PF03732"/>
    </source>
</evidence>
<dbReference type="PANTHER" id="PTHR33223:SF11">
    <property type="entry name" value="ELEMENT PROTEIN, PUTATIVE-RELATED"/>
    <property type="match status" value="1"/>
</dbReference>
<dbReference type="EMBL" id="QGNW01000390">
    <property type="protein sequence ID" value="RVW73518.1"/>
    <property type="molecule type" value="Genomic_DNA"/>
</dbReference>
<evidence type="ECO:0000313" key="4">
    <source>
        <dbReference type="EMBL" id="RVW73518.1"/>
    </source>
</evidence>
<feature type="compositionally biased region" description="Basic and acidic residues" evidence="2">
    <location>
        <begin position="462"/>
        <end position="495"/>
    </location>
</feature>
<keyword evidence="1" id="KW-0175">Coiled coil</keyword>
<dbReference type="AlphaFoldDB" id="A0A438GMW5"/>
<feature type="region of interest" description="Disordered" evidence="2">
    <location>
        <begin position="413"/>
        <end position="438"/>
    </location>
</feature>
<feature type="region of interest" description="Disordered" evidence="2">
    <location>
        <begin position="450"/>
        <end position="502"/>
    </location>
</feature>
<dbReference type="Pfam" id="PF03732">
    <property type="entry name" value="Retrotrans_gag"/>
    <property type="match status" value="1"/>
</dbReference>
<feature type="coiled-coil region" evidence="1">
    <location>
        <begin position="368"/>
        <end position="395"/>
    </location>
</feature>
<evidence type="ECO:0000256" key="2">
    <source>
        <dbReference type="SAM" id="MobiDB-lite"/>
    </source>
</evidence>
<evidence type="ECO:0000256" key="1">
    <source>
        <dbReference type="SAM" id="Coils"/>
    </source>
</evidence>